<reference evidence="1 3" key="1">
    <citation type="submission" date="2014-04" db="EMBL/GenBank/DDBJ databases">
        <title>Evolutionary Origins and Diversification of the Mycorrhizal Mutualists.</title>
        <authorList>
            <consortium name="DOE Joint Genome Institute"/>
            <consortium name="Mycorrhizal Genomics Consortium"/>
            <person name="Kohler A."/>
            <person name="Kuo A."/>
            <person name="Nagy L.G."/>
            <person name="Floudas D."/>
            <person name="Copeland A."/>
            <person name="Barry K.W."/>
            <person name="Cichocki N."/>
            <person name="Veneault-Fourrey C."/>
            <person name="LaButti K."/>
            <person name="Lindquist E.A."/>
            <person name="Lipzen A."/>
            <person name="Lundell T."/>
            <person name="Morin E."/>
            <person name="Murat C."/>
            <person name="Riley R."/>
            <person name="Ohm R."/>
            <person name="Sun H."/>
            <person name="Tunlid A."/>
            <person name="Henrissat B."/>
            <person name="Grigoriev I.V."/>
            <person name="Hibbett D.S."/>
            <person name="Martin F."/>
        </authorList>
    </citation>
    <scope>NUCLEOTIDE SEQUENCE [LARGE SCALE GENOMIC DNA]</scope>
    <source>
        <strain evidence="1 3">Koide BX008</strain>
    </source>
</reference>
<name>A0A0C2WGR8_AMAMK</name>
<protein>
    <submittedName>
        <fullName evidence="1">Uncharacterized protein</fullName>
    </submittedName>
</protein>
<evidence type="ECO:0000313" key="3">
    <source>
        <dbReference type="Proteomes" id="UP000054549"/>
    </source>
</evidence>
<evidence type="ECO:0000313" key="1">
    <source>
        <dbReference type="EMBL" id="KIL55308.1"/>
    </source>
</evidence>
<sequence length="146" mass="16872">MSTSPVVLRLTEAMTKYYILSETCSQCIRTLPNRSQLYDDALESWKTRSEFYRPPRGDEAARAKFFSAVDQACKIKSRTPENCYLIIFACAAGIQIIIDQELLELSEPDHRYVMNESRRRSYVITSVTFFLHIYVHAVLNTSQQTC</sequence>
<dbReference type="EMBL" id="KN818265">
    <property type="protein sequence ID" value="KIL62928.1"/>
    <property type="molecule type" value="Genomic_DNA"/>
</dbReference>
<proteinExistence type="predicted"/>
<dbReference type="AlphaFoldDB" id="A0A0C2WGR8"/>
<organism evidence="1 3">
    <name type="scientific">Amanita muscaria (strain Koide BX008)</name>
    <dbReference type="NCBI Taxonomy" id="946122"/>
    <lineage>
        <taxon>Eukaryota</taxon>
        <taxon>Fungi</taxon>
        <taxon>Dikarya</taxon>
        <taxon>Basidiomycota</taxon>
        <taxon>Agaricomycotina</taxon>
        <taxon>Agaricomycetes</taxon>
        <taxon>Agaricomycetidae</taxon>
        <taxon>Agaricales</taxon>
        <taxon>Pluteineae</taxon>
        <taxon>Amanitaceae</taxon>
        <taxon>Amanita</taxon>
    </lineage>
</organism>
<keyword evidence="3" id="KW-1185">Reference proteome</keyword>
<dbReference type="HOGENOM" id="CLU_1776974_0_0_1"/>
<dbReference type="Proteomes" id="UP000054549">
    <property type="component" value="Unassembled WGS sequence"/>
</dbReference>
<evidence type="ECO:0000313" key="2">
    <source>
        <dbReference type="EMBL" id="KIL62928.1"/>
    </source>
</evidence>
<dbReference type="OrthoDB" id="2684181at2759"/>
<accession>A0A0C2WGR8</accession>
<gene>
    <name evidence="2" type="ORF">M378DRAFT_165213</name>
    <name evidence="1" type="ORF">M378DRAFT_173729</name>
</gene>
<dbReference type="EMBL" id="KN818534">
    <property type="protein sequence ID" value="KIL55308.1"/>
    <property type="molecule type" value="Genomic_DNA"/>
</dbReference>